<keyword evidence="12" id="KW-1185">Reference proteome</keyword>
<evidence type="ECO:0000256" key="2">
    <source>
        <dbReference type="ARBA" id="ARBA00012438"/>
    </source>
</evidence>
<evidence type="ECO:0000256" key="7">
    <source>
        <dbReference type="SAM" id="Phobius"/>
    </source>
</evidence>
<keyword evidence="3" id="KW-0597">Phosphoprotein</keyword>
<reference evidence="9" key="2">
    <citation type="submission" date="2023-07" db="EMBL/GenBank/DDBJ databases">
        <authorList>
            <person name="Aydin F."/>
            <person name="Tarhane S."/>
            <person name="Saticioglu I.B."/>
            <person name="Karakaya E."/>
            <person name="Abay S."/>
            <person name="Guran O."/>
            <person name="Bozkurt E."/>
            <person name="Uzum N."/>
            <person name="Olgun K."/>
            <person name="Jablonski D."/>
        </authorList>
    </citation>
    <scope>NUCLEOTIDE SEQUENCE</scope>
    <source>
        <strain evidence="9">Faydin-H75</strain>
    </source>
</reference>
<organism evidence="10 11">
    <name type="scientific">Helicobacter cappadocius</name>
    <dbReference type="NCBI Taxonomy" id="3063998"/>
    <lineage>
        <taxon>Bacteria</taxon>
        <taxon>Pseudomonadati</taxon>
        <taxon>Campylobacterota</taxon>
        <taxon>Epsilonproteobacteria</taxon>
        <taxon>Campylobacterales</taxon>
        <taxon>Helicobacteraceae</taxon>
        <taxon>Helicobacter</taxon>
    </lineage>
</organism>
<keyword evidence="7" id="KW-1133">Transmembrane helix</keyword>
<dbReference type="RefSeq" id="WP_305517450.1">
    <property type="nucleotide sequence ID" value="NZ_JAUPEV010000011.1"/>
</dbReference>
<feature type="transmembrane region" description="Helical" evidence="7">
    <location>
        <begin position="7"/>
        <end position="27"/>
    </location>
</feature>
<dbReference type="GO" id="GO:0004721">
    <property type="term" value="F:phosphoprotein phosphatase activity"/>
    <property type="evidence" value="ECO:0007669"/>
    <property type="project" value="TreeGrafter"/>
</dbReference>
<dbReference type="AlphaFoldDB" id="A0AA90PKE2"/>
<dbReference type="EMBL" id="JAUYZK010000011">
    <property type="protein sequence ID" value="MDP2539536.1"/>
    <property type="molecule type" value="Genomic_DNA"/>
</dbReference>
<name>A0AA90PKE2_9HELI</name>
<evidence type="ECO:0000313" key="11">
    <source>
        <dbReference type="Proteomes" id="UP001177258"/>
    </source>
</evidence>
<feature type="domain" description="Histidine kinase" evidence="8">
    <location>
        <begin position="135"/>
        <end position="342"/>
    </location>
</feature>
<dbReference type="InterPro" id="IPR003661">
    <property type="entry name" value="HisK_dim/P_dom"/>
</dbReference>
<keyword evidence="5 10" id="KW-0418">Kinase</keyword>
<dbReference type="GO" id="GO:0000155">
    <property type="term" value="F:phosphorelay sensor kinase activity"/>
    <property type="evidence" value="ECO:0007669"/>
    <property type="project" value="InterPro"/>
</dbReference>
<dbReference type="PANTHER" id="PTHR45453">
    <property type="entry name" value="PHOSPHATE REGULON SENSOR PROTEIN PHOR"/>
    <property type="match status" value="1"/>
</dbReference>
<keyword evidence="4" id="KW-0808">Transferase</keyword>
<comment type="caution">
    <text evidence="10">The sequence shown here is derived from an EMBL/GenBank/DDBJ whole genome shotgun (WGS) entry which is preliminary data.</text>
</comment>
<dbReference type="InterPro" id="IPR036097">
    <property type="entry name" value="HisK_dim/P_sf"/>
</dbReference>
<dbReference type="CDD" id="cd00082">
    <property type="entry name" value="HisKA"/>
    <property type="match status" value="1"/>
</dbReference>
<protein>
    <recommendedName>
        <fullName evidence="2">histidine kinase</fullName>
        <ecNumber evidence="2">2.7.13.3</ecNumber>
    </recommendedName>
</protein>
<reference evidence="9 11" key="3">
    <citation type="journal article" date="2024" name="Syst. Appl. Microbiol.">
        <title>Helicobacter cappadocius sp. nov., from lizards: The first psychrotrophic Helicobacter species.</title>
        <authorList>
            <person name="Aydin F."/>
            <person name="Tarhane S."/>
            <person name="Karakaya E."/>
            <person name="Abay S."/>
            <person name="Kayman T."/>
            <person name="Guran O."/>
            <person name="Bozkurt E."/>
            <person name="Uzum N."/>
            <person name="Avci A."/>
            <person name="Olgun K."/>
            <person name="Jablonski D."/>
            <person name="Guran C."/>
            <person name="Burcin Saticioglu I."/>
        </authorList>
    </citation>
    <scope>NUCLEOTIDE SEQUENCE [LARGE SCALE GENOMIC DNA]</scope>
    <source>
        <strain evidence="9">Faydin-H75</strain>
        <strain evidence="11">faydin-H76</strain>
    </source>
</reference>
<feature type="transmembrane region" description="Helical" evidence="7">
    <location>
        <begin position="33"/>
        <end position="54"/>
    </location>
</feature>
<reference evidence="10 12" key="1">
    <citation type="submission" date="2023-07" db="EMBL/GenBank/DDBJ databases">
        <title>Unpublished Manusciprt.</title>
        <authorList>
            <person name="Aydin F."/>
            <person name="Tarhane S."/>
            <person name="Saticioglu I.B."/>
            <person name="Karakaya E."/>
            <person name="Abay S."/>
            <person name="Guran O."/>
            <person name="Bozkurt E."/>
            <person name="Uzum N."/>
            <person name="Olgun K."/>
            <person name="Jablonski D."/>
        </authorList>
    </citation>
    <scope>NUCLEOTIDE SEQUENCE</scope>
    <source>
        <strain evidence="12">faydin-H75</strain>
        <strain evidence="10">Faydin-H76</strain>
    </source>
</reference>
<evidence type="ECO:0000313" key="12">
    <source>
        <dbReference type="Proteomes" id="UP001240777"/>
    </source>
</evidence>
<evidence type="ECO:0000256" key="3">
    <source>
        <dbReference type="ARBA" id="ARBA00022553"/>
    </source>
</evidence>
<dbReference type="SMART" id="SM00387">
    <property type="entry name" value="HATPase_c"/>
    <property type="match status" value="1"/>
</dbReference>
<evidence type="ECO:0000256" key="4">
    <source>
        <dbReference type="ARBA" id="ARBA00022679"/>
    </source>
</evidence>
<accession>A0AA90PKE2</accession>
<evidence type="ECO:0000313" key="9">
    <source>
        <dbReference type="EMBL" id="MDO7253608.1"/>
    </source>
</evidence>
<dbReference type="Gene3D" id="1.10.287.130">
    <property type="match status" value="1"/>
</dbReference>
<dbReference type="Pfam" id="PF00512">
    <property type="entry name" value="HisKA"/>
    <property type="match status" value="1"/>
</dbReference>
<evidence type="ECO:0000313" key="10">
    <source>
        <dbReference type="EMBL" id="MDP2539536.1"/>
    </source>
</evidence>
<dbReference type="InterPro" id="IPR050351">
    <property type="entry name" value="BphY/WalK/GraS-like"/>
</dbReference>
<dbReference type="InterPro" id="IPR005467">
    <property type="entry name" value="His_kinase_dom"/>
</dbReference>
<dbReference type="EC" id="2.7.13.3" evidence="2"/>
<dbReference type="InterPro" id="IPR003594">
    <property type="entry name" value="HATPase_dom"/>
</dbReference>
<dbReference type="InterPro" id="IPR004358">
    <property type="entry name" value="Sig_transdc_His_kin-like_C"/>
</dbReference>
<dbReference type="Proteomes" id="UP001177258">
    <property type="component" value="Unassembled WGS sequence"/>
</dbReference>
<evidence type="ECO:0000259" key="8">
    <source>
        <dbReference type="PROSITE" id="PS50109"/>
    </source>
</evidence>
<dbReference type="Gene3D" id="3.30.565.10">
    <property type="entry name" value="Histidine kinase-like ATPase, C-terminal domain"/>
    <property type="match status" value="1"/>
</dbReference>
<dbReference type="EMBL" id="JAUPEV010000011">
    <property type="protein sequence ID" value="MDO7253608.1"/>
    <property type="molecule type" value="Genomic_DNA"/>
</dbReference>
<dbReference type="InterPro" id="IPR036890">
    <property type="entry name" value="HATPase_C_sf"/>
</dbReference>
<proteinExistence type="predicted"/>
<dbReference type="PROSITE" id="PS50109">
    <property type="entry name" value="HIS_KIN"/>
    <property type="match status" value="1"/>
</dbReference>
<dbReference type="SUPFAM" id="SSF55874">
    <property type="entry name" value="ATPase domain of HSP90 chaperone/DNA topoisomerase II/histidine kinase"/>
    <property type="match status" value="1"/>
</dbReference>
<dbReference type="CDD" id="cd00075">
    <property type="entry name" value="HATPase"/>
    <property type="match status" value="1"/>
</dbReference>
<dbReference type="PRINTS" id="PR00344">
    <property type="entry name" value="BCTRLSENSOR"/>
</dbReference>
<dbReference type="Proteomes" id="UP001240777">
    <property type="component" value="Unassembled WGS sequence"/>
</dbReference>
<dbReference type="Pfam" id="PF02518">
    <property type="entry name" value="HATPase_c"/>
    <property type="match status" value="1"/>
</dbReference>
<keyword evidence="7" id="KW-0812">Transmembrane</keyword>
<comment type="catalytic activity">
    <reaction evidence="1">
        <text>ATP + protein L-histidine = ADP + protein N-phospho-L-histidine.</text>
        <dbReference type="EC" id="2.7.13.3"/>
    </reaction>
</comment>
<evidence type="ECO:0000256" key="6">
    <source>
        <dbReference type="ARBA" id="ARBA00023012"/>
    </source>
</evidence>
<keyword evidence="7" id="KW-0472">Membrane</keyword>
<gene>
    <name evidence="9" type="ORF">Q5I04_06765</name>
    <name evidence="10" type="ORF">Q5I06_07095</name>
</gene>
<sequence>MFRLYYLFSLTFALVMFILWLLLSVFLYEGRGFWWFFGEISILFVLFSLVVLYLSFLMNRKIKKEVDKIIEFVQKIIYKEFITTEKGSFYVKEFAQISDSITRLHNVLQKEEKNSKKNSKKLHLKYLQSSSIVSALSHEFKNPLAVISGYCNTIIESKDKLSKEQTDRFLGKIYTQSQRLNSLLDRINLAVRLENELIKIQSISFDLKPLVQEIINNLAPYYQDKQILSDLKSTLIIGDKILLERAISNLIENALKYSKNTIKIVLKKNKFKVIDDGEGIEEKQIPLITKKFYRAQKKYQENSLGIGLFIVKYILRLHHSELKIKSAKNKGSTFSFKLKHISQISP</sequence>
<evidence type="ECO:0000256" key="5">
    <source>
        <dbReference type="ARBA" id="ARBA00022777"/>
    </source>
</evidence>
<evidence type="ECO:0000256" key="1">
    <source>
        <dbReference type="ARBA" id="ARBA00000085"/>
    </source>
</evidence>
<dbReference type="GO" id="GO:0005886">
    <property type="term" value="C:plasma membrane"/>
    <property type="evidence" value="ECO:0007669"/>
    <property type="project" value="TreeGrafter"/>
</dbReference>
<dbReference type="PANTHER" id="PTHR45453:SF1">
    <property type="entry name" value="PHOSPHATE REGULON SENSOR PROTEIN PHOR"/>
    <property type="match status" value="1"/>
</dbReference>
<dbReference type="SMART" id="SM00388">
    <property type="entry name" value="HisKA"/>
    <property type="match status" value="1"/>
</dbReference>
<dbReference type="SUPFAM" id="SSF47384">
    <property type="entry name" value="Homodimeric domain of signal transducing histidine kinase"/>
    <property type="match status" value="1"/>
</dbReference>
<keyword evidence="6" id="KW-0902">Two-component regulatory system</keyword>
<dbReference type="GO" id="GO:0016036">
    <property type="term" value="P:cellular response to phosphate starvation"/>
    <property type="evidence" value="ECO:0007669"/>
    <property type="project" value="TreeGrafter"/>
</dbReference>